<proteinExistence type="predicted"/>
<name>A0A1G9KNP2_9FLAO</name>
<accession>A0A1G9KNP2</accession>
<reference evidence="1 2" key="1">
    <citation type="submission" date="2016-10" db="EMBL/GenBank/DDBJ databases">
        <authorList>
            <person name="de Groot N.N."/>
        </authorList>
    </citation>
    <scope>NUCLEOTIDE SEQUENCE [LARGE SCALE GENOMIC DNA]</scope>
    <source>
        <strain evidence="1 2">DSM 19886</strain>
    </source>
</reference>
<sequence>MQKVGDIISLLGLELNGDALVAIPIGIISKYVVASPGAFYQPLKVLIMGKKKISLEVINPNAAGIDIGSKSHWAA</sequence>
<feature type="non-terminal residue" evidence="1">
    <location>
        <position position="75"/>
    </location>
</feature>
<evidence type="ECO:0000313" key="2">
    <source>
        <dbReference type="Proteomes" id="UP000199440"/>
    </source>
</evidence>
<dbReference type="AlphaFoldDB" id="A0A1G9KNP2"/>
<organism evidence="1 2">
    <name type="scientific">Kriegella aquimaris</name>
    <dbReference type="NCBI Taxonomy" id="192904"/>
    <lineage>
        <taxon>Bacteria</taxon>
        <taxon>Pseudomonadati</taxon>
        <taxon>Bacteroidota</taxon>
        <taxon>Flavobacteriia</taxon>
        <taxon>Flavobacteriales</taxon>
        <taxon>Flavobacteriaceae</taxon>
        <taxon>Kriegella</taxon>
    </lineage>
</organism>
<evidence type="ECO:0000313" key="1">
    <source>
        <dbReference type="EMBL" id="SDL51332.1"/>
    </source>
</evidence>
<gene>
    <name evidence="1" type="ORF">SAMN04488514_1011068</name>
</gene>
<dbReference type="EMBL" id="FNGV01000001">
    <property type="protein sequence ID" value="SDL51332.1"/>
    <property type="molecule type" value="Genomic_DNA"/>
</dbReference>
<keyword evidence="2" id="KW-1185">Reference proteome</keyword>
<protein>
    <submittedName>
        <fullName evidence="1">Uncharacterized protein</fullName>
    </submittedName>
</protein>
<dbReference type="Proteomes" id="UP000199440">
    <property type="component" value="Unassembled WGS sequence"/>
</dbReference>